<protein>
    <recommendedName>
        <fullName evidence="3">MftR C-terminal domain-containing protein</fullName>
    </recommendedName>
</protein>
<proteinExistence type="predicted"/>
<dbReference type="KEGG" id="kphy:AOZ06_09265"/>
<reference evidence="1 2" key="1">
    <citation type="submission" date="2015-07" db="EMBL/GenBank/DDBJ databases">
        <title>Genome sequencing of Kibdelosporangium phytohabitans.</title>
        <authorList>
            <person name="Qin S."/>
            <person name="Xing K."/>
        </authorList>
    </citation>
    <scope>NUCLEOTIDE SEQUENCE [LARGE SCALE GENOMIC DNA]</scope>
    <source>
        <strain evidence="1 2">KLBMP1111</strain>
    </source>
</reference>
<gene>
    <name evidence="1" type="ORF">AOZ06_09265</name>
</gene>
<sequence length="60" mass="6584">MEKVAVSKEWAAWAANLATTTVIEAIMAWLDAGRPDEDKAVDRILQAVDRIFQAVMPATP</sequence>
<evidence type="ECO:0008006" key="3">
    <source>
        <dbReference type="Google" id="ProtNLM"/>
    </source>
</evidence>
<dbReference type="EMBL" id="CP012752">
    <property type="protein sequence ID" value="ALG07090.1"/>
    <property type="molecule type" value="Genomic_DNA"/>
</dbReference>
<name>A0A0N9HYA9_9PSEU</name>
<keyword evidence="2" id="KW-1185">Reference proteome</keyword>
<accession>A0A0N9HYA9</accession>
<dbReference type="AlphaFoldDB" id="A0A0N9HYA9"/>
<organism evidence="1 2">
    <name type="scientific">Kibdelosporangium phytohabitans</name>
    <dbReference type="NCBI Taxonomy" id="860235"/>
    <lineage>
        <taxon>Bacteria</taxon>
        <taxon>Bacillati</taxon>
        <taxon>Actinomycetota</taxon>
        <taxon>Actinomycetes</taxon>
        <taxon>Pseudonocardiales</taxon>
        <taxon>Pseudonocardiaceae</taxon>
        <taxon>Kibdelosporangium</taxon>
    </lineage>
</organism>
<dbReference type="Proteomes" id="UP000063699">
    <property type="component" value="Chromosome"/>
</dbReference>
<evidence type="ECO:0000313" key="2">
    <source>
        <dbReference type="Proteomes" id="UP000063699"/>
    </source>
</evidence>
<evidence type="ECO:0000313" key="1">
    <source>
        <dbReference type="EMBL" id="ALG07090.1"/>
    </source>
</evidence>